<sequence length="178" mass="18410">MSVSASSEITTDVTGSLTRAGARGMGEGTRMAWDEWERLKAQVAERHATHMQINGLQGEGSHANAAGGGGGTGTLKHKGGPWTKAAGTADDLQTGLITAKADLRRAHDGAADGLAGLSSLGALKSVLTSWDERLGRVREECSSLEPKLRQVAVDVAEVDAEVGNRAKAVAVPGTRRGE</sequence>
<comment type="caution">
    <text evidence="2">The sequence shown here is derived from an EMBL/GenBank/DDBJ whole genome shotgun (WGS) entry which is preliminary data.</text>
</comment>
<feature type="region of interest" description="Disordered" evidence="1">
    <location>
        <begin position="1"/>
        <end position="23"/>
    </location>
</feature>
<dbReference type="Proteomes" id="UP000660675">
    <property type="component" value="Unassembled WGS sequence"/>
</dbReference>
<gene>
    <name evidence="2" type="ORF">GCM10015535_54060</name>
</gene>
<dbReference type="EMBL" id="BMTF01000022">
    <property type="protein sequence ID" value="GGV92642.1"/>
    <property type="molecule type" value="Genomic_DNA"/>
</dbReference>
<evidence type="ECO:0000256" key="1">
    <source>
        <dbReference type="SAM" id="MobiDB-lite"/>
    </source>
</evidence>
<evidence type="ECO:0000313" key="2">
    <source>
        <dbReference type="EMBL" id="GGV92642.1"/>
    </source>
</evidence>
<proteinExistence type="predicted"/>
<protein>
    <recommendedName>
        <fullName evidence="4">Amino acid ABC transporter permease</fullName>
    </recommendedName>
</protein>
<organism evidence="2 3">
    <name type="scientific">Streptomyces gelaticus</name>
    <dbReference type="NCBI Taxonomy" id="285446"/>
    <lineage>
        <taxon>Bacteria</taxon>
        <taxon>Bacillati</taxon>
        <taxon>Actinomycetota</taxon>
        <taxon>Actinomycetes</taxon>
        <taxon>Kitasatosporales</taxon>
        <taxon>Streptomycetaceae</taxon>
        <taxon>Streptomyces</taxon>
    </lineage>
</organism>
<evidence type="ECO:0008006" key="4">
    <source>
        <dbReference type="Google" id="ProtNLM"/>
    </source>
</evidence>
<feature type="compositionally biased region" description="Polar residues" evidence="1">
    <location>
        <begin position="1"/>
        <end position="17"/>
    </location>
</feature>
<feature type="region of interest" description="Disordered" evidence="1">
    <location>
        <begin position="57"/>
        <end position="90"/>
    </location>
</feature>
<accession>A0ABQ2W5T0</accession>
<name>A0ABQ2W5T0_9ACTN</name>
<reference evidence="3" key="1">
    <citation type="journal article" date="2019" name="Int. J. Syst. Evol. Microbiol.">
        <title>The Global Catalogue of Microorganisms (GCM) 10K type strain sequencing project: providing services to taxonomists for standard genome sequencing and annotation.</title>
        <authorList>
            <consortium name="The Broad Institute Genomics Platform"/>
            <consortium name="The Broad Institute Genome Sequencing Center for Infectious Disease"/>
            <person name="Wu L."/>
            <person name="Ma J."/>
        </authorList>
    </citation>
    <scope>NUCLEOTIDE SEQUENCE [LARGE SCALE GENOMIC DNA]</scope>
    <source>
        <strain evidence="3">JCM 4376</strain>
    </source>
</reference>
<keyword evidence="3" id="KW-1185">Reference proteome</keyword>
<evidence type="ECO:0000313" key="3">
    <source>
        <dbReference type="Proteomes" id="UP000660675"/>
    </source>
</evidence>